<dbReference type="Proteomes" id="UP001596445">
    <property type="component" value="Unassembled WGS sequence"/>
</dbReference>
<keyword evidence="2" id="KW-1185">Reference proteome</keyword>
<dbReference type="PANTHER" id="PTHR38436:SF1">
    <property type="entry name" value="ESTER CYCLASE"/>
    <property type="match status" value="1"/>
</dbReference>
<gene>
    <name evidence="1" type="ORF">ACFQQG_14620</name>
</gene>
<protein>
    <submittedName>
        <fullName evidence="1">Ester cyclase</fullName>
    </submittedName>
</protein>
<organism evidence="1 2">
    <name type="scientific">Halovenus salina</name>
    <dbReference type="NCBI Taxonomy" id="1510225"/>
    <lineage>
        <taxon>Archaea</taxon>
        <taxon>Methanobacteriati</taxon>
        <taxon>Methanobacteriota</taxon>
        <taxon>Stenosarchaea group</taxon>
        <taxon>Halobacteria</taxon>
        <taxon>Halobacteriales</taxon>
        <taxon>Haloarculaceae</taxon>
        <taxon>Halovenus</taxon>
    </lineage>
</organism>
<dbReference type="GeneID" id="76631292"/>
<dbReference type="EMBL" id="JBHSZI010000001">
    <property type="protein sequence ID" value="MFC7059187.1"/>
    <property type="molecule type" value="Genomic_DNA"/>
</dbReference>
<evidence type="ECO:0000313" key="1">
    <source>
        <dbReference type="EMBL" id="MFC7059187.1"/>
    </source>
</evidence>
<sequence length="142" mass="16259">MNEHENATQMRRLFEQAWTDNNLDVVDEIVDEEFVFTRGGGVQEGGSELYKDLIRHTREMFPDMEYSLDEVIVGDGGDAVTVRWTVTATHEGEYMGIEPTHQTIEMEGLELNRFEDGRLVEACTHPHWEGFLEDVGVLPLDD</sequence>
<dbReference type="SUPFAM" id="SSF54427">
    <property type="entry name" value="NTF2-like"/>
    <property type="match status" value="1"/>
</dbReference>
<accession>A0ABD5W292</accession>
<proteinExistence type="predicted"/>
<reference evidence="1 2" key="1">
    <citation type="journal article" date="2019" name="Int. J. Syst. Evol. Microbiol.">
        <title>The Global Catalogue of Microorganisms (GCM) 10K type strain sequencing project: providing services to taxonomists for standard genome sequencing and annotation.</title>
        <authorList>
            <consortium name="The Broad Institute Genomics Platform"/>
            <consortium name="The Broad Institute Genome Sequencing Center for Infectious Disease"/>
            <person name="Wu L."/>
            <person name="Ma J."/>
        </authorList>
    </citation>
    <scope>NUCLEOTIDE SEQUENCE [LARGE SCALE GENOMIC DNA]</scope>
    <source>
        <strain evidence="1 2">JCM 30072</strain>
    </source>
</reference>
<dbReference type="Gene3D" id="3.10.450.50">
    <property type="match status" value="1"/>
</dbReference>
<name>A0ABD5W292_9EURY</name>
<evidence type="ECO:0000313" key="2">
    <source>
        <dbReference type="Proteomes" id="UP001596445"/>
    </source>
</evidence>
<dbReference type="RefSeq" id="WP_267161928.1">
    <property type="nucleotide sequence ID" value="NZ_CP112972.1"/>
</dbReference>
<dbReference type="PANTHER" id="PTHR38436">
    <property type="entry name" value="POLYKETIDE CYCLASE SNOAL-LIKE DOMAIN"/>
    <property type="match status" value="1"/>
</dbReference>
<dbReference type="AlphaFoldDB" id="A0ABD5W292"/>
<dbReference type="InterPro" id="IPR009959">
    <property type="entry name" value="Cyclase_SnoaL-like"/>
</dbReference>
<comment type="caution">
    <text evidence="1">The sequence shown here is derived from an EMBL/GenBank/DDBJ whole genome shotgun (WGS) entry which is preliminary data.</text>
</comment>
<dbReference type="Pfam" id="PF07366">
    <property type="entry name" value="SnoaL"/>
    <property type="match status" value="1"/>
</dbReference>
<dbReference type="InterPro" id="IPR032710">
    <property type="entry name" value="NTF2-like_dom_sf"/>
</dbReference>